<dbReference type="OrthoDB" id="1737444at2759"/>
<proteinExistence type="predicted"/>
<dbReference type="InterPro" id="IPR017395">
    <property type="entry name" value="Chlorophyllase-like"/>
</dbReference>
<protein>
    <recommendedName>
        <fullName evidence="4">Chlorophyllase</fullName>
    </recommendedName>
</protein>
<gene>
    <name evidence="2" type="ORF">KP509_03G067100</name>
</gene>
<dbReference type="GO" id="GO:0015996">
    <property type="term" value="P:chlorophyll catabolic process"/>
    <property type="evidence" value="ECO:0007669"/>
    <property type="project" value="TreeGrafter"/>
</dbReference>
<keyword evidence="1" id="KW-0732">Signal</keyword>
<evidence type="ECO:0000313" key="3">
    <source>
        <dbReference type="Proteomes" id="UP000825935"/>
    </source>
</evidence>
<keyword evidence="3" id="KW-1185">Reference proteome</keyword>
<sequence>MAPSHPLALSCLWFHLGILLLLIYVLLCWEITTASAHTQQNKAIHHHESLVFPQLDNGLPATKPLEIGSANLEVLVFQTSRSISCLLTKVAQLPDSLQPPARTVVAAPAVTGTYPVILFKHGFAIQNCYYTDMFTLLASSGYIIVAPQHTTLDSDCTAEIEETRNVAIWIHGSLQEVLLNAMPKVKVTPNTSSLIMAGHSRWGKVAFAMALGKGSSDANDDVNFSALVALDPVDGFSLSTSSVPQMVKADCTHNLNRLLIPALILGTGYGEKGLVPCAPSCCMLQSSGILQLLFLAAHVSPFCCRVWTYGLPRSNNNDHGRSL</sequence>
<dbReference type="SUPFAM" id="SSF53474">
    <property type="entry name" value="alpha/beta-Hydrolases"/>
    <property type="match status" value="1"/>
</dbReference>
<dbReference type="Pfam" id="PF07224">
    <property type="entry name" value="Chlorophyllase"/>
    <property type="match status" value="1"/>
</dbReference>
<evidence type="ECO:0000313" key="2">
    <source>
        <dbReference type="EMBL" id="KAH7442021.1"/>
    </source>
</evidence>
<feature type="chain" id="PRO_5035911889" description="Chlorophyllase" evidence="1">
    <location>
        <begin position="37"/>
        <end position="323"/>
    </location>
</feature>
<dbReference type="AlphaFoldDB" id="A0A8T2V0M8"/>
<reference evidence="2" key="1">
    <citation type="submission" date="2021-08" db="EMBL/GenBank/DDBJ databases">
        <title>WGS assembly of Ceratopteris richardii.</title>
        <authorList>
            <person name="Marchant D.B."/>
            <person name="Chen G."/>
            <person name="Jenkins J."/>
            <person name="Shu S."/>
            <person name="Leebens-Mack J."/>
            <person name="Grimwood J."/>
            <person name="Schmutz J."/>
            <person name="Soltis P."/>
            <person name="Soltis D."/>
            <person name="Chen Z.-H."/>
        </authorList>
    </citation>
    <scope>NUCLEOTIDE SEQUENCE</scope>
    <source>
        <strain evidence="2">Whitten #5841</strain>
        <tissue evidence="2">Leaf</tissue>
    </source>
</reference>
<dbReference type="InterPro" id="IPR029058">
    <property type="entry name" value="AB_hydrolase_fold"/>
</dbReference>
<evidence type="ECO:0008006" key="4">
    <source>
        <dbReference type="Google" id="ProtNLM"/>
    </source>
</evidence>
<feature type="signal peptide" evidence="1">
    <location>
        <begin position="1"/>
        <end position="36"/>
    </location>
</feature>
<accession>A0A8T2V0M8</accession>
<dbReference type="PANTHER" id="PTHR33428">
    <property type="entry name" value="CHLOROPHYLLASE-2, CHLOROPLASTIC"/>
    <property type="match status" value="1"/>
</dbReference>
<dbReference type="GO" id="GO:0047746">
    <property type="term" value="F:chlorophyllase activity"/>
    <property type="evidence" value="ECO:0007669"/>
    <property type="project" value="TreeGrafter"/>
</dbReference>
<dbReference type="EMBL" id="CM035408">
    <property type="protein sequence ID" value="KAH7442021.1"/>
    <property type="molecule type" value="Genomic_DNA"/>
</dbReference>
<dbReference type="Proteomes" id="UP000825935">
    <property type="component" value="Chromosome 3"/>
</dbReference>
<name>A0A8T2V0M8_CERRI</name>
<dbReference type="Gene3D" id="3.40.50.1820">
    <property type="entry name" value="alpha/beta hydrolase"/>
    <property type="match status" value="1"/>
</dbReference>
<evidence type="ECO:0000256" key="1">
    <source>
        <dbReference type="SAM" id="SignalP"/>
    </source>
</evidence>
<comment type="caution">
    <text evidence="2">The sequence shown here is derived from an EMBL/GenBank/DDBJ whole genome shotgun (WGS) entry which is preliminary data.</text>
</comment>
<organism evidence="2 3">
    <name type="scientific">Ceratopteris richardii</name>
    <name type="common">Triangle waterfern</name>
    <dbReference type="NCBI Taxonomy" id="49495"/>
    <lineage>
        <taxon>Eukaryota</taxon>
        <taxon>Viridiplantae</taxon>
        <taxon>Streptophyta</taxon>
        <taxon>Embryophyta</taxon>
        <taxon>Tracheophyta</taxon>
        <taxon>Polypodiopsida</taxon>
        <taxon>Polypodiidae</taxon>
        <taxon>Polypodiales</taxon>
        <taxon>Pteridineae</taxon>
        <taxon>Pteridaceae</taxon>
        <taxon>Parkerioideae</taxon>
        <taxon>Ceratopteris</taxon>
    </lineage>
</organism>
<dbReference type="PANTHER" id="PTHR33428:SF2">
    <property type="entry name" value="CHLOROPHYLLASE-2"/>
    <property type="match status" value="1"/>
</dbReference>